<dbReference type="InterPro" id="IPR011008">
    <property type="entry name" value="Dimeric_a/b-barrel"/>
</dbReference>
<comment type="caution">
    <text evidence="2">The sequence shown here is derived from an EMBL/GenBank/DDBJ whole genome shotgun (WGS) entry which is preliminary data.</text>
</comment>
<evidence type="ECO:0000256" key="1">
    <source>
        <dbReference type="SAM" id="MobiDB-lite"/>
    </source>
</evidence>
<dbReference type="Gene3D" id="3.30.70.920">
    <property type="match status" value="1"/>
</dbReference>
<dbReference type="EMBL" id="JACAST010000012">
    <property type="protein sequence ID" value="NWK02104.1"/>
    <property type="molecule type" value="Genomic_DNA"/>
</dbReference>
<gene>
    <name evidence="2" type="ORF">HX804_02190</name>
</gene>
<evidence type="ECO:0000313" key="2">
    <source>
        <dbReference type="EMBL" id="NWK02104.1"/>
    </source>
</evidence>
<sequence>MQKAFILINCDLGSEANLIKELNQLDAVKEVHGILGPYDIVTTIETDNQDKIRKTISDHIRKLEHIRSTITLMRIEDLEGPKPMPEIIPDIIPEEKKPLEPPDEYVEEEYDEDEEDFSVKTEERGM</sequence>
<name>A0A7K4MCK1_9ARCH</name>
<feature type="compositionally biased region" description="Basic and acidic residues" evidence="1">
    <location>
        <begin position="117"/>
        <end position="126"/>
    </location>
</feature>
<dbReference type="Proteomes" id="UP000529843">
    <property type="component" value="Unassembled WGS sequence"/>
</dbReference>
<dbReference type="SUPFAM" id="SSF54909">
    <property type="entry name" value="Dimeric alpha+beta barrel"/>
    <property type="match status" value="1"/>
</dbReference>
<dbReference type="InterPro" id="IPR019887">
    <property type="entry name" value="Tscrpt_reg_AsnC/Lrp_C"/>
</dbReference>
<proteinExistence type="predicted"/>
<dbReference type="AlphaFoldDB" id="A0A7K4MCK1"/>
<accession>A0A7K4MCK1</accession>
<protein>
    <submittedName>
        <fullName evidence="2">Lrp/AsnC ligand binding domain-containing protein</fullName>
    </submittedName>
</protein>
<feature type="region of interest" description="Disordered" evidence="1">
    <location>
        <begin position="81"/>
        <end position="126"/>
    </location>
</feature>
<dbReference type="Pfam" id="PF01037">
    <property type="entry name" value="AsnC_trans_reg"/>
    <property type="match status" value="1"/>
</dbReference>
<evidence type="ECO:0000313" key="3">
    <source>
        <dbReference type="Proteomes" id="UP000529843"/>
    </source>
</evidence>
<organism evidence="2 3">
    <name type="scientific">Marine Group I thaumarchaeote</name>
    <dbReference type="NCBI Taxonomy" id="2511932"/>
    <lineage>
        <taxon>Archaea</taxon>
        <taxon>Nitrososphaerota</taxon>
        <taxon>Marine Group I</taxon>
    </lineage>
</organism>
<feature type="compositionally biased region" description="Acidic residues" evidence="1">
    <location>
        <begin position="101"/>
        <end position="116"/>
    </location>
</feature>
<reference evidence="2 3" key="1">
    <citation type="journal article" date="2019" name="Environ. Microbiol.">
        <title>Genomics insights into ecotype formation of ammonia-oxidizing archaea in the deep ocean.</title>
        <authorList>
            <person name="Wang Y."/>
            <person name="Huang J.M."/>
            <person name="Cui G.J."/>
            <person name="Nunoura T."/>
            <person name="Takaki Y."/>
            <person name="Li W.L."/>
            <person name="Li J."/>
            <person name="Gao Z.M."/>
            <person name="Takai K."/>
            <person name="Zhang A.Q."/>
            <person name="Stepanauskas R."/>
        </authorList>
    </citation>
    <scope>NUCLEOTIDE SEQUENCE [LARGE SCALE GENOMIC DNA]</scope>
    <source>
        <strain evidence="2 3">N8</strain>
    </source>
</reference>